<evidence type="ECO:0000313" key="3">
    <source>
        <dbReference type="WBParaSite" id="nRc.2.0.1.t27834-RA"/>
    </source>
</evidence>
<protein>
    <submittedName>
        <fullName evidence="3">Uncharacterized protein</fullName>
    </submittedName>
</protein>
<sequence>MAGRSQSIIDSFGRMSWKNEATFLEALNSCKVRRGSFRCLRSGAAVLAIASSALGYFGKGVWVPAILVPIILAPRQRISKSKIFKSESQNGVFIVLNAIVYVSKQLENSKRDERKNSED</sequence>
<accession>A0A915JNL3</accession>
<dbReference type="Proteomes" id="UP000887565">
    <property type="component" value="Unplaced"/>
</dbReference>
<dbReference type="WBParaSite" id="nRc.2.0.1.t27834-RA">
    <property type="protein sequence ID" value="nRc.2.0.1.t27834-RA"/>
    <property type="gene ID" value="nRc.2.0.1.g27834"/>
</dbReference>
<keyword evidence="2" id="KW-1185">Reference proteome</keyword>
<name>A0A915JNL3_ROMCU</name>
<keyword evidence="1" id="KW-0812">Transmembrane</keyword>
<keyword evidence="1" id="KW-0472">Membrane</keyword>
<feature type="transmembrane region" description="Helical" evidence="1">
    <location>
        <begin position="44"/>
        <end position="72"/>
    </location>
</feature>
<evidence type="ECO:0000313" key="2">
    <source>
        <dbReference type="Proteomes" id="UP000887565"/>
    </source>
</evidence>
<reference evidence="3" key="1">
    <citation type="submission" date="2022-11" db="UniProtKB">
        <authorList>
            <consortium name="WormBaseParasite"/>
        </authorList>
    </citation>
    <scope>IDENTIFICATION</scope>
</reference>
<dbReference type="AlphaFoldDB" id="A0A915JNL3"/>
<evidence type="ECO:0000256" key="1">
    <source>
        <dbReference type="SAM" id="Phobius"/>
    </source>
</evidence>
<keyword evidence="1" id="KW-1133">Transmembrane helix</keyword>
<proteinExistence type="predicted"/>
<organism evidence="2 3">
    <name type="scientific">Romanomermis culicivorax</name>
    <name type="common">Nematode worm</name>
    <dbReference type="NCBI Taxonomy" id="13658"/>
    <lineage>
        <taxon>Eukaryota</taxon>
        <taxon>Metazoa</taxon>
        <taxon>Ecdysozoa</taxon>
        <taxon>Nematoda</taxon>
        <taxon>Enoplea</taxon>
        <taxon>Dorylaimia</taxon>
        <taxon>Mermithida</taxon>
        <taxon>Mermithoidea</taxon>
        <taxon>Mermithidae</taxon>
        <taxon>Romanomermis</taxon>
    </lineage>
</organism>